<feature type="non-terminal residue" evidence="1">
    <location>
        <position position="77"/>
    </location>
</feature>
<proteinExistence type="predicted"/>
<accession>A0AAJ2LMY9</accession>
<organism evidence="1 2">
    <name type="scientific">Rhizobium hidalgonense</name>
    <dbReference type="NCBI Taxonomy" id="1538159"/>
    <lineage>
        <taxon>Bacteria</taxon>
        <taxon>Pseudomonadati</taxon>
        <taxon>Pseudomonadota</taxon>
        <taxon>Alphaproteobacteria</taxon>
        <taxon>Hyphomicrobiales</taxon>
        <taxon>Rhizobiaceae</taxon>
        <taxon>Rhizobium/Agrobacterium group</taxon>
        <taxon>Rhizobium</taxon>
    </lineage>
</organism>
<dbReference type="EMBL" id="JAVLSF010000463">
    <property type="protein sequence ID" value="MDR9778095.1"/>
    <property type="molecule type" value="Genomic_DNA"/>
</dbReference>
<reference evidence="1" key="1">
    <citation type="submission" date="2023-04" db="EMBL/GenBank/DDBJ databases">
        <title>Genomic characterization of faba bean (Vicia faba) microsymbionts in Mexican soils.</title>
        <authorList>
            <person name="Rivera Orduna F.N."/>
            <person name="Guevara-Luna J."/>
            <person name="Yan J."/>
            <person name="Arroyo-Herrera I."/>
            <person name="Li Y."/>
            <person name="Vasquez-Murrieta M.S."/>
            <person name="Wang E.T."/>
        </authorList>
    </citation>
    <scope>NUCLEOTIDE SEQUENCE</scope>
    <source>
        <strain evidence="1">CH26</strain>
    </source>
</reference>
<sequence length="77" mass="9124">ERLEKKLGKLMAGYFNDMLKKSPSPDNSFLMQLEHVKTERELDAIYREMFAFYTQQYKVNLVASAARIIARQNFEEM</sequence>
<gene>
    <name evidence="1" type="ORF">RJJ65_36785</name>
</gene>
<evidence type="ECO:0000313" key="2">
    <source>
        <dbReference type="Proteomes" id="UP001268610"/>
    </source>
</evidence>
<dbReference type="AlphaFoldDB" id="A0AAJ2LMY9"/>
<name>A0AAJ2LMY9_9HYPH</name>
<evidence type="ECO:0000313" key="1">
    <source>
        <dbReference type="EMBL" id="MDR9778095.1"/>
    </source>
</evidence>
<dbReference type="Proteomes" id="UP001268610">
    <property type="component" value="Unassembled WGS sequence"/>
</dbReference>
<protein>
    <submittedName>
        <fullName evidence="1">DUF1615 family protein</fullName>
    </submittedName>
</protein>
<comment type="caution">
    <text evidence="1">The sequence shown here is derived from an EMBL/GenBank/DDBJ whole genome shotgun (WGS) entry which is preliminary data.</text>
</comment>
<feature type="non-terminal residue" evidence="1">
    <location>
        <position position="1"/>
    </location>
</feature>